<organism evidence="2 3">
    <name type="scientific">Haladaptatus litoreus</name>
    <dbReference type="NCBI Taxonomy" id="553468"/>
    <lineage>
        <taxon>Archaea</taxon>
        <taxon>Methanobacteriati</taxon>
        <taxon>Methanobacteriota</taxon>
        <taxon>Stenosarchaea group</taxon>
        <taxon>Halobacteria</taxon>
        <taxon>Halobacteriales</taxon>
        <taxon>Haladaptataceae</taxon>
        <taxon>Haladaptatus</taxon>
    </lineage>
</organism>
<sequence length="95" mass="10834">MGMSEIATDERGRITIPQKTRERFGEHYRLVELENGIKLIPIDDDPLEGLRDAVGDAFADKDAAELKEAARTSATQQINERHRDRSKTEHEQSEE</sequence>
<accession>A0A1N7EFZ5</accession>
<reference evidence="3" key="1">
    <citation type="submission" date="2017-01" db="EMBL/GenBank/DDBJ databases">
        <authorList>
            <person name="Varghese N."/>
            <person name="Submissions S."/>
        </authorList>
    </citation>
    <scope>NUCLEOTIDE SEQUENCE [LARGE SCALE GENOMIC DNA]</scope>
    <source>
        <strain evidence="3">CGMCC 1.7737</strain>
    </source>
</reference>
<proteinExistence type="predicted"/>
<evidence type="ECO:0000256" key="1">
    <source>
        <dbReference type="SAM" id="MobiDB-lite"/>
    </source>
</evidence>
<evidence type="ECO:0000313" key="2">
    <source>
        <dbReference type="EMBL" id="SIR87007.1"/>
    </source>
</evidence>
<protein>
    <recommendedName>
        <fullName evidence="4">Looped-hinge helix DNA binding domain-containing protein, AbrB family</fullName>
    </recommendedName>
</protein>
<dbReference type="AlphaFoldDB" id="A0A1N7EFZ5"/>
<feature type="compositionally biased region" description="Basic and acidic residues" evidence="1">
    <location>
        <begin position="79"/>
        <end position="95"/>
    </location>
</feature>
<dbReference type="EMBL" id="FTNO01000006">
    <property type="protein sequence ID" value="SIR87007.1"/>
    <property type="molecule type" value="Genomic_DNA"/>
</dbReference>
<evidence type="ECO:0000313" key="3">
    <source>
        <dbReference type="Proteomes" id="UP000186914"/>
    </source>
</evidence>
<name>A0A1N7EFZ5_9EURY</name>
<gene>
    <name evidence="2" type="ORF">SAMN05421858_4204</name>
</gene>
<feature type="region of interest" description="Disordered" evidence="1">
    <location>
        <begin position="65"/>
        <end position="95"/>
    </location>
</feature>
<keyword evidence="3" id="KW-1185">Reference proteome</keyword>
<evidence type="ECO:0008006" key="4">
    <source>
        <dbReference type="Google" id="ProtNLM"/>
    </source>
</evidence>
<dbReference type="Proteomes" id="UP000186914">
    <property type="component" value="Unassembled WGS sequence"/>
</dbReference>
<dbReference type="RefSeq" id="WP_245800213.1">
    <property type="nucleotide sequence ID" value="NZ_FTNO01000006.1"/>
</dbReference>